<dbReference type="GO" id="GO:0042383">
    <property type="term" value="C:sarcolemma"/>
    <property type="evidence" value="ECO:0007669"/>
    <property type="project" value="UniProtKB-SubCell"/>
</dbReference>
<name>A0A9Q1HVI1_CONCO</name>
<keyword evidence="15" id="KW-1015">Disulfide bond</keyword>
<proteinExistence type="predicted"/>
<feature type="signal peptide" evidence="28">
    <location>
        <begin position="1"/>
        <end position="30"/>
    </location>
</feature>
<dbReference type="CDD" id="cd11305">
    <property type="entry name" value="alpha_DG_C"/>
    <property type="match status" value="1"/>
</dbReference>
<dbReference type="InterPro" id="IPR015919">
    <property type="entry name" value="Cadherin-like_sf"/>
</dbReference>
<dbReference type="GO" id="GO:0005654">
    <property type="term" value="C:nucleoplasm"/>
    <property type="evidence" value="ECO:0007669"/>
    <property type="project" value="UniProtKB-SubCell"/>
</dbReference>
<protein>
    <recommendedName>
        <fullName evidence="22">Dystroglycan 1</fullName>
    </recommendedName>
    <alternativeName>
        <fullName evidence="24">Dystroglycan</fullName>
    </alternativeName>
    <alternativeName>
        <fullName evidence="23">Dystrophin-associated glycoprotein 1</fullName>
    </alternativeName>
</protein>
<evidence type="ECO:0000256" key="23">
    <source>
        <dbReference type="ARBA" id="ARBA00030092"/>
    </source>
</evidence>
<dbReference type="Gene3D" id="3.30.70.1040">
    <property type="entry name" value="Dystroglycan, domain 2"/>
    <property type="match status" value="1"/>
</dbReference>
<dbReference type="Proteomes" id="UP001152803">
    <property type="component" value="Unassembled WGS sequence"/>
</dbReference>
<evidence type="ECO:0000256" key="27">
    <source>
        <dbReference type="SAM" id="Phobius"/>
    </source>
</evidence>
<keyword evidence="12 27" id="KW-1133">Transmembrane helix</keyword>
<dbReference type="GO" id="GO:0005856">
    <property type="term" value="C:cytoskeleton"/>
    <property type="evidence" value="ECO:0007669"/>
    <property type="project" value="UniProtKB-SubCell"/>
</dbReference>
<evidence type="ECO:0000256" key="24">
    <source>
        <dbReference type="ARBA" id="ARBA00031034"/>
    </source>
</evidence>
<dbReference type="Pfam" id="PF05454">
    <property type="entry name" value="DAG1"/>
    <property type="match status" value="2"/>
</dbReference>
<evidence type="ECO:0000256" key="10">
    <source>
        <dbReference type="ARBA" id="ARBA00022692"/>
    </source>
</evidence>
<dbReference type="InterPro" id="IPR041631">
    <property type="entry name" value="Alpha_DG1_N2"/>
</dbReference>
<evidence type="ECO:0000256" key="18">
    <source>
        <dbReference type="ARBA" id="ARBA00023242"/>
    </source>
</evidence>
<keyword evidence="16" id="KW-0325">Glycoprotein</keyword>
<comment type="subcellular location">
    <subcellularLocation>
        <location evidence="1">Cell membrane</location>
        <location evidence="1">Sarcolemma</location>
    </subcellularLocation>
    <subcellularLocation>
        <location evidence="4">Cell membrane</location>
        <topology evidence="4">Single-pass type I membrane protein</topology>
    </subcellularLocation>
    <subcellularLocation>
        <location evidence="3">Cytoplasm</location>
        <location evidence="3">Cytoskeleton</location>
    </subcellularLocation>
    <subcellularLocation>
        <location evidence="5">Nucleus</location>
        <location evidence="5">Nucleoplasm</location>
    </subcellularLocation>
    <subcellularLocation>
        <location evidence="25">Postsynaptic cell membrane</location>
    </subcellularLocation>
    <subcellularLocation>
        <location evidence="2">Secreted</location>
        <location evidence="2">Extracellular space</location>
    </subcellularLocation>
</comment>
<evidence type="ECO:0000256" key="8">
    <source>
        <dbReference type="ARBA" id="ARBA00022525"/>
    </source>
</evidence>
<feature type="chain" id="PRO_5040187232" description="Dystroglycan 1" evidence="28">
    <location>
        <begin position="31"/>
        <end position="667"/>
    </location>
</feature>
<keyword evidence="9" id="KW-0597">Phosphoprotein</keyword>
<evidence type="ECO:0000313" key="31">
    <source>
        <dbReference type="Proteomes" id="UP001152803"/>
    </source>
</evidence>
<dbReference type="GO" id="GO:0045211">
    <property type="term" value="C:postsynaptic membrane"/>
    <property type="evidence" value="ECO:0007669"/>
    <property type="project" value="UniProtKB-SubCell"/>
</dbReference>
<sequence length="667" mass="70577">MAADRRRGGGALGLYRTAALLLGLLAGVAGGSWTTGQGAQGQILLEASLHSALLSDAPEAPAAAATPPPTHIPDSSAVVGQVFQLKVAMETPNGGRALQVSESGKAALPSWLHWDPESGVLQGLPLEAEGCGDGSRALPSPEVFSIEVHPEDSPGPAQDGPPLGCSGEEPVTVLTVILDADLVQLSARQRVGLLGDMQRFSGVPLQRMRALPVVNNRLFDMSAFMAGPGNAKKVVETGALVSWALGCGLDPRRVPDISGVQGPAKQGTMSALLGYPVVGWHITNKKPLAPGGCADSSITPPPPPGQNHKPDLRNPIDEVSVWVGSYFEVKIPSDTFFDREDGTTDNLRLTLRLKQGDSAAEGSWIQFNSTSQLLFGLPGPQHEGKHECFLQATDKGGGSASDAFEVRVSRRPAADLAPVLFAARFHGDPLTVTANVQRKIALVKRLAFALGDRNCSALALRNISRGSILVEWTNSSLPASPCPREQVLSLSRRISDAAGRPTPAFANAMEPDFLPLDSSDDVYLHTVIPAVVVAAILLIAGVVAMVCYRKKRRGKLTIEDQATFIKKGVPIIFADELDDSKPPPSSSVPLILQEEKPPLPPPEYPSSASPETTPLNQGLLGDFCPLDDDPNAPPYQPPPPFLTPMEGKGSRPKNMTPYRSPPPYVPP</sequence>
<dbReference type="Pfam" id="PF18424">
    <property type="entry name" value="a_DG1_N2"/>
    <property type="match status" value="1"/>
</dbReference>
<dbReference type="InterPro" id="IPR030398">
    <property type="entry name" value="SEA_DG_dom"/>
</dbReference>
<evidence type="ECO:0000256" key="12">
    <source>
        <dbReference type="ARBA" id="ARBA00022989"/>
    </source>
</evidence>
<evidence type="ECO:0000256" key="17">
    <source>
        <dbReference type="ARBA" id="ARBA00023212"/>
    </source>
</evidence>
<dbReference type="PANTHER" id="PTHR21559:SF22">
    <property type="entry name" value="DYSTROGLYCAN 1"/>
    <property type="match status" value="1"/>
</dbReference>
<evidence type="ECO:0000259" key="29">
    <source>
        <dbReference type="PROSITE" id="PS51699"/>
    </source>
</evidence>
<evidence type="ECO:0000256" key="3">
    <source>
        <dbReference type="ARBA" id="ARBA00004245"/>
    </source>
</evidence>
<evidence type="ECO:0000256" key="19">
    <source>
        <dbReference type="ARBA" id="ARBA00023257"/>
    </source>
</evidence>
<evidence type="ECO:0000256" key="4">
    <source>
        <dbReference type="ARBA" id="ARBA00004251"/>
    </source>
</evidence>
<dbReference type="GO" id="GO:0005604">
    <property type="term" value="C:basement membrane"/>
    <property type="evidence" value="ECO:0007669"/>
    <property type="project" value="TreeGrafter"/>
</dbReference>
<dbReference type="InterPro" id="IPR006644">
    <property type="entry name" value="Cadg"/>
</dbReference>
<evidence type="ECO:0000256" key="9">
    <source>
        <dbReference type="ARBA" id="ARBA00022553"/>
    </source>
</evidence>
<dbReference type="InterPro" id="IPR013783">
    <property type="entry name" value="Ig-like_fold"/>
</dbReference>
<reference evidence="30" key="1">
    <citation type="journal article" date="2023" name="Science">
        <title>Genome structures resolve the early diversification of teleost fishes.</title>
        <authorList>
            <person name="Parey E."/>
            <person name="Louis A."/>
            <person name="Montfort J."/>
            <person name="Bouchez O."/>
            <person name="Roques C."/>
            <person name="Iampietro C."/>
            <person name="Lluch J."/>
            <person name="Castinel A."/>
            <person name="Donnadieu C."/>
            <person name="Desvignes T."/>
            <person name="Floi Bucao C."/>
            <person name="Jouanno E."/>
            <person name="Wen M."/>
            <person name="Mejri S."/>
            <person name="Dirks R."/>
            <person name="Jansen H."/>
            <person name="Henkel C."/>
            <person name="Chen W.J."/>
            <person name="Zahm M."/>
            <person name="Cabau C."/>
            <person name="Klopp C."/>
            <person name="Thompson A.W."/>
            <person name="Robinson-Rechavi M."/>
            <person name="Braasch I."/>
            <person name="Lecointre G."/>
            <person name="Bobe J."/>
            <person name="Postlethwait J.H."/>
            <person name="Berthelot C."/>
            <person name="Roest Crollius H."/>
            <person name="Guiguen Y."/>
        </authorList>
    </citation>
    <scope>NUCLEOTIDE SEQUENCE</scope>
    <source>
        <strain evidence="30">Concon-B</strain>
    </source>
</reference>
<dbReference type="Gene3D" id="2.60.40.10">
    <property type="entry name" value="Immunoglobulins"/>
    <property type="match status" value="2"/>
</dbReference>
<evidence type="ECO:0000256" key="11">
    <source>
        <dbReference type="ARBA" id="ARBA00022729"/>
    </source>
</evidence>
<dbReference type="SMART" id="SM00736">
    <property type="entry name" value="CADG"/>
    <property type="match status" value="1"/>
</dbReference>
<evidence type="ECO:0000256" key="20">
    <source>
        <dbReference type="ARBA" id="ARBA00023567"/>
    </source>
</evidence>
<evidence type="ECO:0000256" key="5">
    <source>
        <dbReference type="ARBA" id="ARBA00004642"/>
    </source>
</evidence>
<keyword evidence="31" id="KW-1185">Reference proteome</keyword>
<dbReference type="GO" id="GO:0021675">
    <property type="term" value="P:nerve development"/>
    <property type="evidence" value="ECO:0007669"/>
    <property type="project" value="TreeGrafter"/>
</dbReference>
<evidence type="ECO:0000313" key="30">
    <source>
        <dbReference type="EMBL" id="KAJ8264801.1"/>
    </source>
</evidence>
<evidence type="ECO:0000256" key="28">
    <source>
        <dbReference type="SAM" id="SignalP"/>
    </source>
</evidence>
<dbReference type="SUPFAM" id="SSF49313">
    <property type="entry name" value="Cadherin-like"/>
    <property type="match status" value="2"/>
</dbReference>
<keyword evidence="10 27" id="KW-0812">Transmembrane</keyword>
<dbReference type="GO" id="GO:0016011">
    <property type="term" value="C:dystroglycan complex"/>
    <property type="evidence" value="ECO:0007669"/>
    <property type="project" value="TreeGrafter"/>
</dbReference>
<keyword evidence="19" id="KW-0628">Postsynaptic cell membrane</keyword>
<comment type="function">
    <text evidence="21">Transmembrane protein that plays important roles in connecting the extracellular matrix to the cytoskeleton. Acts as a cell adhesion receptor in both muscle and non-muscle tissues. Receptor for both DMD and UTRN and, through these interactions, scaffolds axin to the cytoskeleton. Also functions in cell adhesion-mediated signaling and implicated in cell polarity.</text>
</comment>
<dbReference type="InterPro" id="IPR027468">
    <property type="entry name" value="Alpha-dystroglycan_domain_2"/>
</dbReference>
<keyword evidence="7" id="KW-0963">Cytoplasm</keyword>
<dbReference type="GO" id="GO:0007411">
    <property type="term" value="P:axon guidance"/>
    <property type="evidence" value="ECO:0007669"/>
    <property type="project" value="TreeGrafter"/>
</dbReference>
<evidence type="ECO:0000256" key="16">
    <source>
        <dbReference type="ARBA" id="ARBA00023180"/>
    </source>
</evidence>
<feature type="region of interest" description="Disordered" evidence="26">
    <location>
        <begin position="291"/>
        <end position="313"/>
    </location>
</feature>
<evidence type="ECO:0000256" key="21">
    <source>
        <dbReference type="ARBA" id="ARBA00024991"/>
    </source>
</evidence>
<evidence type="ECO:0000256" key="14">
    <source>
        <dbReference type="ARBA" id="ARBA00023136"/>
    </source>
</evidence>
<dbReference type="GO" id="GO:0005509">
    <property type="term" value="F:calcium ion binding"/>
    <property type="evidence" value="ECO:0007669"/>
    <property type="project" value="InterPro"/>
</dbReference>
<dbReference type="InterPro" id="IPR008465">
    <property type="entry name" value="DAG1_C"/>
</dbReference>
<evidence type="ECO:0000256" key="25">
    <source>
        <dbReference type="ARBA" id="ARBA00034100"/>
    </source>
</evidence>
<dbReference type="PROSITE" id="PS51699">
    <property type="entry name" value="SEA_DG"/>
    <property type="match status" value="1"/>
</dbReference>
<feature type="domain" description="Peptidase S72" evidence="29">
    <location>
        <begin position="416"/>
        <end position="525"/>
    </location>
</feature>
<dbReference type="GO" id="GO:0002009">
    <property type="term" value="P:morphogenesis of an epithelium"/>
    <property type="evidence" value="ECO:0007669"/>
    <property type="project" value="TreeGrafter"/>
</dbReference>
<dbReference type="EMBL" id="JAFJMO010000010">
    <property type="protein sequence ID" value="KAJ8264801.1"/>
    <property type="molecule type" value="Genomic_DNA"/>
</dbReference>
<gene>
    <name evidence="30" type="ORF">COCON_G00139000</name>
</gene>
<keyword evidence="18" id="KW-0539">Nucleus</keyword>
<dbReference type="OrthoDB" id="8940683at2759"/>
<comment type="caution">
    <text evidence="30">The sequence shown here is derived from an EMBL/GenBank/DDBJ whole genome shotgun (WGS) entry which is preliminary data.</text>
</comment>
<dbReference type="CDD" id="cd11303">
    <property type="entry name" value="Dystroglycan_repeat"/>
    <property type="match status" value="1"/>
</dbReference>
<comment type="function">
    <text evidence="20">The dystroglycan complex is involved in a number of processes including laminin and basement membrane assembly, sarcolemmal stability, cell survival, peripheral nerve myelination, nodal structure, cell migration, and epithelial polarization.</text>
</comment>
<evidence type="ECO:0000256" key="7">
    <source>
        <dbReference type="ARBA" id="ARBA00022490"/>
    </source>
</evidence>
<dbReference type="SUPFAM" id="SSF111006">
    <property type="entry name" value="Dystroglycan, domain 2"/>
    <property type="match status" value="1"/>
</dbReference>
<evidence type="ECO:0000256" key="26">
    <source>
        <dbReference type="SAM" id="MobiDB-lite"/>
    </source>
</evidence>
<organism evidence="30 31">
    <name type="scientific">Conger conger</name>
    <name type="common">Conger eel</name>
    <name type="synonym">Muraena conger</name>
    <dbReference type="NCBI Taxonomy" id="82655"/>
    <lineage>
        <taxon>Eukaryota</taxon>
        <taxon>Metazoa</taxon>
        <taxon>Chordata</taxon>
        <taxon>Craniata</taxon>
        <taxon>Vertebrata</taxon>
        <taxon>Euteleostomi</taxon>
        <taxon>Actinopterygii</taxon>
        <taxon>Neopterygii</taxon>
        <taxon>Teleostei</taxon>
        <taxon>Anguilliformes</taxon>
        <taxon>Congridae</taxon>
        <taxon>Conger</taxon>
    </lineage>
</organism>
<dbReference type="AlphaFoldDB" id="A0A9Q1HVI1"/>
<keyword evidence="13" id="KW-0770">Synapse</keyword>
<keyword evidence="6" id="KW-1003">Cell membrane</keyword>
<evidence type="ECO:0000256" key="6">
    <source>
        <dbReference type="ARBA" id="ARBA00022475"/>
    </source>
</evidence>
<keyword evidence="11 28" id="KW-0732">Signal</keyword>
<keyword evidence="8" id="KW-0964">Secreted</keyword>
<dbReference type="GO" id="GO:0016203">
    <property type="term" value="P:muscle attachment"/>
    <property type="evidence" value="ECO:0007669"/>
    <property type="project" value="TreeGrafter"/>
</dbReference>
<feature type="transmembrane region" description="Helical" evidence="27">
    <location>
        <begin position="522"/>
        <end position="548"/>
    </location>
</feature>
<dbReference type="PANTHER" id="PTHR21559">
    <property type="entry name" value="DYSTROGLYCAN-RELATED"/>
    <property type="match status" value="1"/>
</dbReference>
<evidence type="ECO:0000256" key="2">
    <source>
        <dbReference type="ARBA" id="ARBA00004239"/>
    </source>
</evidence>
<accession>A0A9Q1HVI1</accession>
<feature type="compositionally biased region" description="Pro residues" evidence="26">
    <location>
        <begin position="631"/>
        <end position="642"/>
    </location>
</feature>
<dbReference type="GO" id="GO:0043236">
    <property type="term" value="F:laminin binding"/>
    <property type="evidence" value="ECO:0007669"/>
    <property type="project" value="TreeGrafter"/>
</dbReference>
<dbReference type="GO" id="GO:0005615">
    <property type="term" value="C:extracellular space"/>
    <property type="evidence" value="ECO:0007669"/>
    <property type="project" value="TreeGrafter"/>
</dbReference>
<evidence type="ECO:0000256" key="1">
    <source>
        <dbReference type="ARBA" id="ARBA00004135"/>
    </source>
</evidence>
<evidence type="ECO:0000256" key="15">
    <source>
        <dbReference type="ARBA" id="ARBA00023157"/>
    </source>
</evidence>
<evidence type="ECO:0000256" key="22">
    <source>
        <dbReference type="ARBA" id="ARBA00026224"/>
    </source>
</evidence>
<evidence type="ECO:0000256" key="13">
    <source>
        <dbReference type="ARBA" id="ARBA00023018"/>
    </source>
</evidence>
<keyword evidence="14 27" id="KW-0472">Membrane</keyword>
<keyword evidence="17" id="KW-0206">Cytoskeleton</keyword>
<feature type="region of interest" description="Disordered" evidence="26">
    <location>
        <begin position="576"/>
        <end position="667"/>
    </location>
</feature>